<evidence type="ECO:0000256" key="6">
    <source>
        <dbReference type="ARBA" id="ARBA00023004"/>
    </source>
</evidence>
<reference evidence="11" key="1">
    <citation type="journal article" date="2017" name="Nat. Microbiol.">
        <title>Global analysis of biosynthetic gene clusters reveals vast potential of secondary metabolite production in Penicillium species.</title>
        <authorList>
            <person name="Nielsen J.C."/>
            <person name="Grijseels S."/>
            <person name="Prigent S."/>
            <person name="Ji B."/>
            <person name="Dainat J."/>
            <person name="Nielsen K.F."/>
            <person name="Frisvad J.C."/>
            <person name="Workman M."/>
            <person name="Nielsen J."/>
        </authorList>
    </citation>
    <scope>NUCLEOTIDE SEQUENCE [LARGE SCALE GENOMIC DNA]</scope>
    <source>
        <strain evidence="11">IBT 24891</strain>
    </source>
</reference>
<evidence type="ECO:0000256" key="2">
    <source>
        <dbReference type="ARBA" id="ARBA00010617"/>
    </source>
</evidence>
<keyword evidence="9" id="KW-0472">Membrane</keyword>
<evidence type="ECO:0000313" key="10">
    <source>
        <dbReference type="EMBL" id="OQE31601.1"/>
    </source>
</evidence>
<dbReference type="GO" id="GO:0020037">
    <property type="term" value="F:heme binding"/>
    <property type="evidence" value="ECO:0007669"/>
    <property type="project" value="InterPro"/>
</dbReference>
<keyword evidence="11" id="KW-1185">Reference proteome</keyword>
<dbReference type="InterPro" id="IPR002401">
    <property type="entry name" value="Cyt_P450_E_grp-I"/>
</dbReference>
<dbReference type="Pfam" id="PF00067">
    <property type="entry name" value="p450"/>
    <property type="match status" value="1"/>
</dbReference>
<keyword evidence="9" id="KW-0812">Transmembrane</keyword>
<organism evidence="10 11">
    <name type="scientific">Penicillium steckii</name>
    <dbReference type="NCBI Taxonomy" id="303698"/>
    <lineage>
        <taxon>Eukaryota</taxon>
        <taxon>Fungi</taxon>
        <taxon>Dikarya</taxon>
        <taxon>Ascomycota</taxon>
        <taxon>Pezizomycotina</taxon>
        <taxon>Eurotiomycetes</taxon>
        <taxon>Eurotiomycetidae</taxon>
        <taxon>Eurotiales</taxon>
        <taxon>Aspergillaceae</taxon>
        <taxon>Penicillium</taxon>
    </lineage>
</organism>
<dbReference type="PANTHER" id="PTHR24305">
    <property type="entry name" value="CYTOCHROME P450"/>
    <property type="match status" value="1"/>
</dbReference>
<evidence type="ECO:0000256" key="3">
    <source>
        <dbReference type="ARBA" id="ARBA00022617"/>
    </source>
</evidence>
<dbReference type="InterPro" id="IPR050121">
    <property type="entry name" value="Cytochrome_P450_monoxygenase"/>
</dbReference>
<keyword evidence="8" id="KW-0503">Monooxygenase</keyword>
<dbReference type="PRINTS" id="PR00385">
    <property type="entry name" value="P450"/>
</dbReference>
<dbReference type="GO" id="GO:0004497">
    <property type="term" value="F:monooxygenase activity"/>
    <property type="evidence" value="ECO:0007669"/>
    <property type="project" value="UniProtKB-KW"/>
</dbReference>
<dbReference type="GO" id="GO:0005506">
    <property type="term" value="F:iron ion binding"/>
    <property type="evidence" value="ECO:0007669"/>
    <property type="project" value="InterPro"/>
</dbReference>
<evidence type="ECO:0008006" key="12">
    <source>
        <dbReference type="Google" id="ProtNLM"/>
    </source>
</evidence>
<keyword evidence="9" id="KW-1133">Transmembrane helix</keyword>
<evidence type="ECO:0000256" key="4">
    <source>
        <dbReference type="ARBA" id="ARBA00022723"/>
    </source>
</evidence>
<evidence type="ECO:0000256" key="1">
    <source>
        <dbReference type="ARBA" id="ARBA00001971"/>
    </source>
</evidence>
<dbReference type="PRINTS" id="PR00463">
    <property type="entry name" value="EP450I"/>
</dbReference>
<feature type="transmembrane region" description="Helical" evidence="9">
    <location>
        <begin position="7"/>
        <end position="30"/>
    </location>
</feature>
<dbReference type="SUPFAM" id="SSF48264">
    <property type="entry name" value="Cytochrome P450"/>
    <property type="match status" value="1"/>
</dbReference>
<dbReference type="InterPro" id="IPR036396">
    <property type="entry name" value="Cyt_P450_sf"/>
</dbReference>
<dbReference type="Proteomes" id="UP000191285">
    <property type="component" value="Unassembled WGS sequence"/>
</dbReference>
<sequence>MQPVNDLLSFPLIFLVLALSGATLFIYFSLTGPLAHIPGPFYTKFTGVVLFINIFRGKRHVYLTSLHAKYGPTVRINPREVSVVDSESVKQVFKTFLKPVFYEYLTAEPTPSVFTTTDPLYHAKLRKLLGSGMSESSLKSLQPVVQSKVDLLMSGLRKERDEKGFMDLYKWNHFYATDVIAELSFGQSFETLENGKDHQYVQDIQALVPYNILRVTVTGRPHKETKDWPIWPFTAMEKINVRLLDHAQSALNRYRHHLVQSDNPRPNFFDKIMGEKGHEAAINEDELVSNAKLYLVAGTDTLALPLTYLFYALLKSPRVRARLLQEIKLAELPQQPTNDQLRAITYLDCVIDESLRLYPPIVGPLPRVVPGGGRMLGKCFVPQGTTANPFTYLLQRNPEIFQDPETWNPDRWESATKEMKEAMWPFGGGSRICMGRHLARMEMRMAVVAFLRNFETAEVAYGVEGFAPEDMEVVDTILGKPVAEKLLVR</sequence>
<comment type="similarity">
    <text evidence="2 8">Belongs to the cytochrome P450 family.</text>
</comment>
<keyword evidence="3 7" id="KW-0349">Heme</keyword>
<evidence type="ECO:0000256" key="5">
    <source>
        <dbReference type="ARBA" id="ARBA00023002"/>
    </source>
</evidence>
<name>A0A1V6TZA2_9EURO</name>
<evidence type="ECO:0000256" key="7">
    <source>
        <dbReference type="PIRSR" id="PIRSR602401-1"/>
    </source>
</evidence>
<dbReference type="GO" id="GO:0016705">
    <property type="term" value="F:oxidoreductase activity, acting on paired donors, with incorporation or reduction of molecular oxygen"/>
    <property type="evidence" value="ECO:0007669"/>
    <property type="project" value="InterPro"/>
</dbReference>
<comment type="cofactor">
    <cofactor evidence="1 7">
        <name>heme</name>
        <dbReference type="ChEBI" id="CHEBI:30413"/>
    </cofactor>
</comment>
<comment type="caution">
    <text evidence="10">The sequence shown here is derived from an EMBL/GenBank/DDBJ whole genome shotgun (WGS) entry which is preliminary data.</text>
</comment>
<evidence type="ECO:0000313" key="11">
    <source>
        <dbReference type="Proteomes" id="UP000191285"/>
    </source>
</evidence>
<protein>
    <recommendedName>
        <fullName evidence="12">Cytochrome P450</fullName>
    </recommendedName>
</protein>
<dbReference type="AlphaFoldDB" id="A0A1V6TZA2"/>
<evidence type="ECO:0000256" key="9">
    <source>
        <dbReference type="SAM" id="Phobius"/>
    </source>
</evidence>
<dbReference type="InterPro" id="IPR017972">
    <property type="entry name" value="Cyt_P450_CS"/>
</dbReference>
<keyword evidence="4 7" id="KW-0479">Metal-binding</keyword>
<feature type="binding site" description="axial binding residue" evidence="7">
    <location>
        <position position="433"/>
    </location>
    <ligand>
        <name>heme</name>
        <dbReference type="ChEBI" id="CHEBI:30413"/>
    </ligand>
    <ligandPart>
        <name>Fe</name>
        <dbReference type="ChEBI" id="CHEBI:18248"/>
    </ligandPart>
</feature>
<dbReference type="PANTHER" id="PTHR24305:SF96">
    <property type="entry name" value="CYTOCHROME P450 MONOOXYGENASE STCB-RELATED"/>
    <property type="match status" value="1"/>
</dbReference>
<accession>A0A1V6TZA2</accession>
<keyword evidence="5 8" id="KW-0560">Oxidoreductase</keyword>
<dbReference type="EMBL" id="MLKD01000001">
    <property type="protein sequence ID" value="OQE31601.1"/>
    <property type="molecule type" value="Genomic_DNA"/>
</dbReference>
<dbReference type="InterPro" id="IPR001128">
    <property type="entry name" value="Cyt_P450"/>
</dbReference>
<dbReference type="GO" id="GO:0043386">
    <property type="term" value="P:mycotoxin biosynthetic process"/>
    <property type="evidence" value="ECO:0007669"/>
    <property type="project" value="UniProtKB-ARBA"/>
</dbReference>
<gene>
    <name evidence="10" type="ORF">PENSTE_c001G01664</name>
</gene>
<proteinExistence type="inferred from homology"/>
<dbReference type="PROSITE" id="PS00086">
    <property type="entry name" value="CYTOCHROME_P450"/>
    <property type="match status" value="1"/>
</dbReference>
<evidence type="ECO:0000256" key="8">
    <source>
        <dbReference type="RuleBase" id="RU000461"/>
    </source>
</evidence>
<dbReference type="STRING" id="303698.A0A1V6TZA2"/>
<keyword evidence="6 7" id="KW-0408">Iron</keyword>
<dbReference type="Gene3D" id="1.10.630.10">
    <property type="entry name" value="Cytochrome P450"/>
    <property type="match status" value="1"/>
</dbReference>